<accession>A0A446B7T8</accession>
<name>A0A446B7T8_9PEZI</name>
<dbReference type="SMART" id="SM00659">
    <property type="entry name" value="RPOLCX"/>
    <property type="match status" value="1"/>
</dbReference>
<evidence type="ECO:0000256" key="1">
    <source>
        <dbReference type="ARBA" id="ARBA00022723"/>
    </source>
</evidence>
<feature type="region of interest" description="Disordered" evidence="3">
    <location>
        <begin position="1"/>
        <end position="71"/>
    </location>
</feature>
<organism evidence="4 5">
    <name type="scientific">Thermothielavioides terrestris</name>
    <dbReference type="NCBI Taxonomy" id="2587410"/>
    <lineage>
        <taxon>Eukaryota</taxon>
        <taxon>Fungi</taxon>
        <taxon>Dikarya</taxon>
        <taxon>Ascomycota</taxon>
        <taxon>Pezizomycotina</taxon>
        <taxon>Sordariomycetes</taxon>
        <taxon>Sordariomycetidae</taxon>
        <taxon>Sordariales</taxon>
        <taxon>Chaetomiaceae</taxon>
        <taxon>Thermothielavioides</taxon>
    </lineage>
</organism>
<evidence type="ECO:0000313" key="4">
    <source>
        <dbReference type="EMBL" id="SPQ18539.1"/>
    </source>
</evidence>
<evidence type="ECO:0000256" key="3">
    <source>
        <dbReference type="SAM" id="MobiDB-lite"/>
    </source>
</evidence>
<reference evidence="4 5" key="1">
    <citation type="submission" date="2018-04" db="EMBL/GenBank/DDBJ databases">
        <authorList>
            <person name="Huttner S."/>
            <person name="Dainat J."/>
        </authorList>
    </citation>
    <scope>NUCLEOTIDE SEQUENCE [LARGE SCALE GENOMIC DNA]</scope>
</reference>
<dbReference type="GO" id="GO:0003899">
    <property type="term" value="F:DNA-directed RNA polymerase activity"/>
    <property type="evidence" value="ECO:0007669"/>
    <property type="project" value="InterPro"/>
</dbReference>
<evidence type="ECO:0000313" key="5">
    <source>
        <dbReference type="Proteomes" id="UP000289323"/>
    </source>
</evidence>
<evidence type="ECO:0000256" key="2">
    <source>
        <dbReference type="ARBA" id="ARBA00022833"/>
    </source>
</evidence>
<dbReference type="EMBL" id="OUUZ01000001">
    <property type="protein sequence ID" value="SPQ18539.1"/>
    <property type="molecule type" value="Genomic_DNA"/>
</dbReference>
<keyword evidence="1" id="KW-0479">Metal-binding</keyword>
<dbReference type="AlphaFoldDB" id="A0A446B7T8"/>
<gene>
    <name evidence="4" type="ORF">TT172_LOCUS958</name>
</gene>
<sequence length="135" mass="15205">MASHEPYKPPKWLLPSYNRPTGGTSNTTTKNTTTNVDSNAAGDNSKSTSQHPQQPQQPQQQPRRSPDQQAQREMLQRFYSGRREYDTADKRMGYTCDACGMACRFKANELMRCPTCGGMVMRKPRAKGVLQYPAT</sequence>
<protein>
    <submittedName>
        <fullName evidence="4">8c75b279-4d7d-4249-9bda-73cead882b52</fullName>
    </submittedName>
</protein>
<keyword evidence="2" id="KW-0862">Zinc</keyword>
<dbReference type="Gene3D" id="2.20.28.30">
    <property type="entry name" value="RNA polymerase ii, chain L"/>
    <property type="match status" value="1"/>
</dbReference>
<feature type="compositionally biased region" description="Low complexity" evidence="3">
    <location>
        <begin position="50"/>
        <end position="71"/>
    </location>
</feature>
<dbReference type="GO" id="GO:0046872">
    <property type="term" value="F:metal ion binding"/>
    <property type="evidence" value="ECO:0007669"/>
    <property type="project" value="UniProtKB-KW"/>
</dbReference>
<dbReference type="GO" id="GO:0003677">
    <property type="term" value="F:DNA binding"/>
    <property type="evidence" value="ECO:0007669"/>
    <property type="project" value="InterPro"/>
</dbReference>
<feature type="compositionally biased region" description="Low complexity" evidence="3">
    <location>
        <begin position="21"/>
        <end position="35"/>
    </location>
</feature>
<dbReference type="Proteomes" id="UP000289323">
    <property type="component" value="Unassembled WGS sequence"/>
</dbReference>
<dbReference type="InterPro" id="IPR029040">
    <property type="entry name" value="RPABC4/Spt4"/>
</dbReference>
<dbReference type="GO" id="GO:0006351">
    <property type="term" value="P:DNA-templated transcription"/>
    <property type="evidence" value="ECO:0007669"/>
    <property type="project" value="InterPro"/>
</dbReference>
<feature type="compositionally biased region" description="Polar residues" evidence="3">
    <location>
        <begin position="36"/>
        <end position="49"/>
    </location>
</feature>
<dbReference type="InterPro" id="IPR006591">
    <property type="entry name" value="RNAP_P/RPABC4"/>
</dbReference>
<dbReference type="SUPFAM" id="SSF63393">
    <property type="entry name" value="RNA polymerase subunits"/>
    <property type="match status" value="1"/>
</dbReference>
<proteinExistence type="predicted"/>